<evidence type="ECO:0000259" key="3">
    <source>
        <dbReference type="PROSITE" id="PS51352"/>
    </source>
</evidence>
<dbReference type="GeneID" id="36377812"/>
<dbReference type="Proteomes" id="UP000035682">
    <property type="component" value="Unplaced"/>
</dbReference>
<feature type="signal peptide" evidence="2">
    <location>
        <begin position="1"/>
        <end position="24"/>
    </location>
</feature>
<dbReference type="InterPro" id="IPR013766">
    <property type="entry name" value="Thioredoxin_domain"/>
</dbReference>
<dbReference type="PANTHER" id="PTHR19991:SF2">
    <property type="entry name" value="GH08893P"/>
    <property type="match status" value="1"/>
</dbReference>
<evidence type="ECO:0000256" key="2">
    <source>
        <dbReference type="SAM" id="SignalP"/>
    </source>
</evidence>
<dbReference type="EMBL" id="LN609529">
    <property type="protein sequence ID" value="CEF65448.1"/>
    <property type="molecule type" value="Genomic_DNA"/>
</dbReference>
<dbReference type="AlphaFoldDB" id="A0A090LBE2"/>
<dbReference type="eggNOG" id="KOG0191">
    <property type="taxonomic scope" value="Eukaryota"/>
</dbReference>
<protein>
    <submittedName>
        <fullName evidence="4">[NiFe]-hydrogenase maturation factor HyaE family and Thioredoxin-like fold domain-containing protein</fullName>
    </submittedName>
</protein>
<feature type="domain" description="Thioredoxin" evidence="3">
    <location>
        <begin position="71"/>
        <end position="190"/>
    </location>
</feature>
<accession>A0A090LBE2</accession>
<dbReference type="WBParaSite" id="SRAE_2000012800.1">
    <property type="protein sequence ID" value="SRAE_2000012800.1"/>
    <property type="gene ID" value="WBGene00260318"/>
</dbReference>
<dbReference type="Pfam" id="PF07449">
    <property type="entry name" value="HyaE"/>
    <property type="match status" value="1"/>
</dbReference>
<dbReference type="CTD" id="36377812"/>
<evidence type="ECO:0000313" key="5">
    <source>
        <dbReference type="Proteomes" id="UP000035682"/>
    </source>
</evidence>
<organism evidence="4">
    <name type="scientific">Strongyloides ratti</name>
    <name type="common">Parasitic roundworm</name>
    <dbReference type="NCBI Taxonomy" id="34506"/>
    <lineage>
        <taxon>Eukaryota</taxon>
        <taxon>Metazoa</taxon>
        <taxon>Ecdysozoa</taxon>
        <taxon>Nematoda</taxon>
        <taxon>Chromadorea</taxon>
        <taxon>Rhabditida</taxon>
        <taxon>Tylenchina</taxon>
        <taxon>Panagrolaimomorpha</taxon>
        <taxon>Strongyloidoidea</taxon>
        <taxon>Strongyloididae</taxon>
        <taxon>Strongyloides</taxon>
    </lineage>
</organism>
<dbReference type="PROSITE" id="PS51352">
    <property type="entry name" value="THIOREDOXIN_2"/>
    <property type="match status" value="1"/>
</dbReference>
<sequence>MSKIFSILLLLFIIFSTLICVIECKKKNSHTKATAADDAIHHSTPIINKKSGKNKGSKKENDANDYIPSNPKNHQTIMDDEFTIEDVDEDKIDDFIKEASKNLVIFFYDGKLKCPDCQDALNVIEEIDSAIEDSGYIEVVKTNDRTVAIEFGIQTYPALLYVRRHRNPVLCDIPINNPETILRWIRAHDEIATWDLTDNNFENLVNSYQPNEGSLDWFVMFYNGDDVDDRAFIALWETVAHKLRGLVHVGKVDTSTNDDVTERFQVDEHFTPCFLLFHRGKMYRYNDPAKDVRTLTLFALSKFKDQRGHRVPEPPTLIEQFYEQLKEFVLDAAEDSQKMTVIGVSSLIIACTISLIYKAHKIKAAQINRNEEDKDKTQ</sequence>
<evidence type="ECO:0000313" key="7">
    <source>
        <dbReference type="WormBase" id="SRAE_2000012800"/>
    </source>
</evidence>
<dbReference type="InterPro" id="IPR010893">
    <property type="entry name" value="NiFe-hyd_mat_HyaE"/>
</dbReference>
<gene>
    <name evidence="4 6 7" type="ORF">SRAE_2000012800</name>
</gene>
<dbReference type="WormBase" id="SRAE_2000012800">
    <property type="protein sequence ID" value="SRP10736"/>
    <property type="gene ID" value="WBGene00260318"/>
</dbReference>
<name>A0A090LBE2_STRRB</name>
<dbReference type="OrthoDB" id="10264505at2759"/>
<keyword evidence="2" id="KW-0732">Signal</keyword>
<dbReference type="OMA" id="HGKMYRY"/>
<dbReference type="Gene3D" id="3.40.30.10">
    <property type="entry name" value="Glutaredoxin"/>
    <property type="match status" value="2"/>
</dbReference>
<dbReference type="CDD" id="cd02961">
    <property type="entry name" value="PDI_a_family"/>
    <property type="match status" value="1"/>
</dbReference>
<feature type="region of interest" description="Disordered" evidence="1">
    <location>
        <begin position="46"/>
        <end position="75"/>
    </location>
</feature>
<dbReference type="RefSeq" id="XP_024504648.1">
    <property type="nucleotide sequence ID" value="XM_024650920.1"/>
</dbReference>
<dbReference type="SUPFAM" id="SSF52833">
    <property type="entry name" value="Thioredoxin-like"/>
    <property type="match status" value="2"/>
</dbReference>
<reference evidence="6" key="2">
    <citation type="submission" date="2020-12" db="UniProtKB">
        <authorList>
            <consortium name="WormBaseParasite"/>
        </authorList>
    </citation>
    <scope>IDENTIFICATION</scope>
</reference>
<dbReference type="InterPro" id="IPR036249">
    <property type="entry name" value="Thioredoxin-like_sf"/>
</dbReference>
<evidence type="ECO:0000313" key="6">
    <source>
        <dbReference type="WBParaSite" id="SRAE_2000012800.1"/>
    </source>
</evidence>
<feature type="chain" id="PRO_5015030646" evidence="2">
    <location>
        <begin position="25"/>
        <end position="378"/>
    </location>
</feature>
<evidence type="ECO:0000256" key="1">
    <source>
        <dbReference type="SAM" id="MobiDB-lite"/>
    </source>
</evidence>
<dbReference type="PANTHER" id="PTHR19991">
    <property type="entry name" value="L 2 01289"/>
    <property type="match status" value="1"/>
</dbReference>
<evidence type="ECO:0000313" key="4">
    <source>
        <dbReference type="EMBL" id="CEF65448.1"/>
    </source>
</evidence>
<keyword evidence="5" id="KW-1185">Reference proteome</keyword>
<reference evidence="4 5" key="1">
    <citation type="submission" date="2014-09" db="EMBL/GenBank/DDBJ databases">
        <authorList>
            <person name="Martin A.A."/>
        </authorList>
    </citation>
    <scope>NUCLEOTIDE SEQUENCE</scope>
    <source>
        <strain evidence="5">ED321</strain>
        <strain evidence="4">ED321 Heterogonic</strain>
    </source>
</reference>
<dbReference type="STRING" id="34506.A0A090LBE2"/>
<proteinExistence type="predicted"/>